<evidence type="ECO:0008006" key="4">
    <source>
        <dbReference type="Google" id="ProtNLM"/>
    </source>
</evidence>
<feature type="transmembrane region" description="Helical" evidence="1">
    <location>
        <begin position="12"/>
        <end position="33"/>
    </location>
</feature>
<dbReference type="EMBL" id="FZPD01000004">
    <property type="protein sequence ID" value="SNT13932.1"/>
    <property type="molecule type" value="Genomic_DNA"/>
</dbReference>
<protein>
    <recommendedName>
        <fullName evidence="4">Prepilin-type N-terminal cleavage/methylation domain-containing protein</fullName>
    </recommendedName>
</protein>
<evidence type="ECO:0000313" key="2">
    <source>
        <dbReference type="EMBL" id="SNT13932.1"/>
    </source>
</evidence>
<name>A0A239K8D0_EKHLU</name>
<keyword evidence="1" id="KW-0812">Transmembrane</keyword>
<reference evidence="2 3" key="1">
    <citation type="submission" date="2017-06" db="EMBL/GenBank/DDBJ databases">
        <authorList>
            <person name="Kim H.J."/>
            <person name="Triplett B.A."/>
        </authorList>
    </citation>
    <scope>NUCLEOTIDE SEQUENCE [LARGE SCALE GENOMIC DNA]</scope>
    <source>
        <strain evidence="2 3">DSM 19307</strain>
    </source>
</reference>
<gene>
    <name evidence="2" type="ORF">SAMN05421640_2473</name>
</gene>
<dbReference type="RefSeq" id="WP_089357179.1">
    <property type="nucleotide sequence ID" value="NZ_FZPD01000004.1"/>
</dbReference>
<dbReference type="AlphaFoldDB" id="A0A239K8D0"/>
<keyword evidence="3" id="KW-1185">Reference proteome</keyword>
<evidence type="ECO:0000313" key="3">
    <source>
        <dbReference type="Proteomes" id="UP000198393"/>
    </source>
</evidence>
<proteinExistence type="predicted"/>
<dbReference type="Proteomes" id="UP000198393">
    <property type="component" value="Unassembled WGS sequence"/>
</dbReference>
<keyword evidence="1" id="KW-1133">Transmembrane helix</keyword>
<accession>A0A239K8D0</accession>
<organism evidence="2 3">
    <name type="scientific">Ekhidna lutea</name>
    <dbReference type="NCBI Taxonomy" id="447679"/>
    <lineage>
        <taxon>Bacteria</taxon>
        <taxon>Pseudomonadati</taxon>
        <taxon>Bacteroidota</taxon>
        <taxon>Cytophagia</taxon>
        <taxon>Cytophagales</taxon>
        <taxon>Reichenbachiellaceae</taxon>
        <taxon>Ekhidna</taxon>
    </lineage>
</organism>
<sequence>MVKVKSSSIIEVVIAMIILSIVFSATLISIIHITSSSSKEIDLKIWHELKYSAELLKNGNIPTKNIEGLSINWSISNYDNHAGLKRIHLTASRDSTIVDEYYEIWYEKE</sequence>
<evidence type="ECO:0000256" key="1">
    <source>
        <dbReference type="SAM" id="Phobius"/>
    </source>
</evidence>
<keyword evidence="1" id="KW-0472">Membrane</keyword>